<dbReference type="CDD" id="cd04489">
    <property type="entry name" value="ExoVII_LU_OBF"/>
    <property type="match status" value="1"/>
</dbReference>
<evidence type="ECO:0000259" key="7">
    <source>
        <dbReference type="Pfam" id="PF13742"/>
    </source>
</evidence>
<keyword evidence="4 5" id="KW-0269">Exonuclease</keyword>
<evidence type="ECO:0000256" key="1">
    <source>
        <dbReference type="ARBA" id="ARBA00022490"/>
    </source>
</evidence>
<comment type="subcellular location">
    <subcellularLocation>
        <location evidence="5">Cytoplasm</location>
    </subcellularLocation>
</comment>
<comment type="catalytic activity">
    <reaction evidence="5">
        <text>Exonucleolytic cleavage in either 5'- to 3'- or 3'- to 5'-direction to yield nucleoside 5'-phosphates.</text>
        <dbReference type="EC" id="3.1.11.6"/>
    </reaction>
</comment>
<keyword evidence="9" id="KW-1185">Reference proteome</keyword>
<evidence type="ECO:0000256" key="3">
    <source>
        <dbReference type="ARBA" id="ARBA00022801"/>
    </source>
</evidence>
<accession>A0A7G9WEG8</accession>
<feature type="domain" description="Exonuclease VII large subunit C-terminal" evidence="6">
    <location>
        <begin position="126"/>
        <end position="314"/>
    </location>
</feature>
<dbReference type="Pfam" id="PF13742">
    <property type="entry name" value="tRNA_anti_2"/>
    <property type="match status" value="1"/>
</dbReference>
<keyword evidence="3 5" id="KW-0378">Hydrolase</keyword>
<evidence type="ECO:0000256" key="4">
    <source>
        <dbReference type="ARBA" id="ARBA00022839"/>
    </source>
</evidence>
<protein>
    <recommendedName>
        <fullName evidence="5">Exodeoxyribonuclease 7 large subunit</fullName>
        <ecNumber evidence="5">3.1.11.6</ecNumber>
    </recommendedName>
    <alternativeName>
        <fullName evidence="5">Exodeoxyribonuclease VII large subunit</fullName>
        <shortName evidence="5">Exonuclease VII large subunit</shortName>
    </alternativeName>
</protein>
<dbReference type="EC" id="3.1.11.6" evidence="5"/>
<comment type="subunit">
    <text evidence="5">Heterooligomer composed of large and small subunits.</text>
</comment>
<keyword evidence="1 5" id="KW-0963">Cytoplasm</keyword>
<dbReference type="HAMAP" id="MF_00378">
    <property type="entry name" value="Exonuc_7_L"/>
    <property type="match status" value="1"/>
</dbReference>
<comment type="function">
    <text evidence="5">Bidirectionally degrades single-stranded DNA into large acid-insoluble oligonucleotides, which are then degraded further into small acid-soluble oligonucleotides.</text>
</comment>
<organism evidence="8 9">
    <name type="scientific">Caproicibacterium amylolyticum</name>
    <dbReference type="NCBI Taxonomy" id="2766537"/>
    <lineage>
        <taxon>Bacteria</taxon>
        <taxon>Bacillati</taxon>
        <taxon>Bacillota</taxon>
        <taxon>Clostridia</taxon>
        <taxon>Eubacteriales</taxon>
        <taxon>Oscillospiraceae</taxon>
        <taxon>Caproicibacterium</taxon>
    </lineage>
</organism>
<feature type="domain" description="OB-fold nucleic acid binding" evidence="7">
    <location>
        <begin position="7"/>
        <end position="103"/>
    </location>
</feature>
<dbReference type="GO" id="GO:0008855">
    <property type="term" value="F:exodeoxyribonuclease VII activity"/>
    <property type="evidence" value="ECO:0007669"/>
    <property type="project" value="UniProtKB-UniRule"/>
</dbReference>
<evidence type="ECO:0000259" key="6">
    <source>
        <dbReference type="Pfam" id="PF02601"/>
    </source>
</evidence>
<proteinExistence type="inferred from homology"/>
<keyword evidence="2 5" id="KW-0540">Nuclease</keyword>
<dbReference type="GO" id="GO:0005737">
    <property type="term" value="C:cytoplasm"/>
    <property type="evidence" value="ECO:0007669"/>
    <property type="project" value="UniProtKB-SubCell"/>
</dbReference>
<evidence type="ECO:0000256" key="5">
    <source>
        <dbReference type="HAMAP-Rule" id="MF_00378"/>
    </source>
</evidence>
<dbReference type="Pfam" id="PF02601">
    <property type="entry name" value="Exonuc_VII_L"/>
    <property type="match status" value="1"/>
</dbReference>
<evidence type="ECO:0000256" key="2">
    <source>
        <dbReference type="ARBA" id="ARBA00022722"/>
    </source>
</evidence>
<dbReference type="NCBIfam" id="TIGR00237">
    <property type="entry name" value="xseA"/>
    <property type="match status" value="1"/>
</dbReference>
<evidence type="ECO:0000313" key="8">
    <source>
        <dbReference type="EMBL" id="QNO17080.1"/>
    </source>
</evidence>
<dbReference type="RefSeq" id="WP_212506148.1">
    <property type="nucleotide sequence ID" value="NZ_CP060696.1"/>
</dbReference>
<sequence>MKQNGVLTVTQLNQYVKFLLEGDAKLNCVYVTGEISNFTDQYRSGHLYFSLKDEKCALKAVMFASAARRLRFAPENGMKVLVRGRISAYEVSGQYQLYAEEMQPVGAGERAVALEQLKEKLRREGLFDAERKRELPRYPKHVGVITSATGAVIHDIQNVLSRRWPLAEIVLFPVAVQGEEAVPQLVQALQTFNRCMCADVLIIGRGGGSAEDLWAFNEEPVVRAVAASKIPIISAVGHETDVTLTDFAADLRAPTPSAAAELAAPNRAELMDTLMQTAVSMHMGLEQRLNDERMQLDLLAQSLQEGLQKPTQLCRQELSTLAGRLEDLSPLKVLHRGYSMVTSAGGGVLTDPHSVSIGEQVQVRMDKGTLFCTVDEKEDLHE</sequence>
<reference evidence="8 9" key="1">
    <citation type="submission" date="2020-08" db="EMBL/GenBank/DDBJ databases">
        <authorList>
            <person name="Ren C."/>
            <person name="Gu Y."/>
            <person name="Xu Y."/>
        </authorList>
    </citation>
    <scope>NUCLEOTIDE SEQUENCE [LARGE SCALE GENOMIC DNA]</scope>
    <source>
        <strain evidence="8 9">LBM18003</strain>
    </source>
</reference>
<dbReference type="PANTHER" id="PTHR30008">
    <property type="entry name" value="EXODEOXYRIBONUCLEASE 7 LARGE SUBUNIT"/>
    <property type="match status" value="1"/>
</dbReference>
<dbReference type="Proteomes" id="UP000516046">
    <property type="component" value="Chromosome"/>
</dbReference>
<gene>
    <name evidence="5 8" type="primary">xseA</name>
    <name evidence="8" type="ORF">H6X83_08930</name>
</gene>
<comment type="similarity">
    <text evidence="5">Belongs to the XseA family.</text>
</comment>
<dbReference type="InterPro" id="IPR025824">
    <property type="entry name" value="OB-fold_nuc-bd_dom"/>
</dbReference>
<evidence type="ECO:0000313" key="9">
    <source>
        <dbReference type="Proteomes" id="UP000516046"/>
    </source>
</evidence>
<dbReference type="GO" id="GO:0009318">
    <property type="term" value="C:exodeoxyribonuclease VII complex"/>
    <property type="evidence" value="ECO:0007669"/>
    <property type="project" value="UniProtKB-UniRule"/>
</dbReference>
<dbReference type="GO" id="GO:0006308">
    <property type="term" value="P:DNA catabolic process"/>
    <property type="evidence" value="ECO:0007669"/>
    <property type="project" value="UniProtKB-UniRule"/>
</dbReference>
<dbReference type="KEGG" id="caml:H6X83_08930"/>
<dbReference type="GO" id="GO:0003676">
    <property type="term" value="F:nucleic acid binding"/>
    <property type="evidence" value="ECO:0007669"/>
    <property type="project" value="InterPro"/>
</dbReference>
<name>A0A7G9WEG8_9FIRM</name>
<dbReference type="PANTHER" id="PTHR30008:SF0">
    <property type="entry name" value="EXODEOXYRIBONUCLEASE 7 LARGE SUBUNIT"/>
    <property type="match status" value="1"/>
</dbReference>
<dbReference type="InterPro" id="IPR020579">
    <property type="entry name" value="Exonuc_VII_lsu_C"/>
</dbReference>
<dbReference type="AlphaFoldDB" id="A0A7G9WEG8"/>
<dbReference type="EMBL" id="CP060696">
    <property type="protein sequence ID" value="QNO17080.1"/>
    <property type="molecule type" value="Genomic_DNA"/>
</dbReference>
<dbReference type="InterPro" id="IPR003753">
    <property type="entry name" value="Exonuc_VII_L"/>
</dbReference>